<dbReference type="Pfam" id="PF01944">
    <property type="entry name" value="SpoIIM"/>
    <property type="match status" value="1"/>
</dbReference>
<dbReference type="OrthoDB" id="161024at2"/>
<sequence>MDFRGLFAHFKEMKHYFIVVLLVFTASLYLGWQFSGQYASFLGAQVSGLQELGDKLGASKHPQLMFFIVIFLNNALKSILIVFLGLLAGVLPLYMLVTNGMVLGYVLSLQHSDNLLMLIVKGILPHGIIELPMVMLACAYGLKLGILVGKSILQVFVPNDKKTARRELRRVFNLTLPLCVLITGALLVAAAIESSLTMWLVGQ</sequence>
<feature type="transmembrane region" description="Helical" evidence="1">
    <location>
        <begin position="171"/>
        <end position="192"/>
    </location>
</feature>
<protein>
    <recommendedName>
        <fullName evidence="4">Stage II sporulation protein M</fullName>
    </recommendedName>
</protein>
<gene>
    <name evidence="2" type="ORF">B5M42_20210</name>
</gene>
<reference evidence="2 3" key="1">
    <citation type="submission" date="2017-03" db="EMBL/GenBank/DDBJ databases">
        <title>Isolation of Levoglucosan Utilizing Bacteria.</title>
        <authorList>
            <person name="Arya A.S."/>
        </authorList>
    </citation>
    <scope>NUCLEOTIDE SEQUENCE [LARGE SCALE GENOMIC DNA]</scope>
    <source>
        <strain evidence="2 3">MEC069</strain>
    </source>
</reference>
<evidence type="ECO:0000256" key="1">
    <source>
        <dbReference type="SAM" id="Phobius"/>
    </source>
</evidence>
<accession>A0A4Y8PUY7</accession>
<keyword evidence="1" id="KW-0812">Transmembrane</keyword>
<dbReference type="PANTHER" id="PTHR35337">
    <property type="entry name" value="SLR1478 PROTEIN"/>
    <property type="match status" value="1"/>
</dbReference>
<evidence type="ECO:0000313" key="3">
    <source>
        <dbReference type="Proteomes" id="UP000298246"/>
    </source>
</evidence>
<proteinExistence type="predicted"/>
<keyword evidence="1" id="KW-1133">Transmembrane helix</keyword>
<name>A0A4Y8PUY7_9BACL</name>
<keyword evidence="3" id="KW-1185">Reference proteome</keyword>
<evidence type="ECO:0000313" key="2">
    <source>
        <dbReference type="EMBL" id="TFE84522.1"/>
    </source>
</evidence>
<dbReference type="AlphaFoldDB" id="A0A4Y8PUY7"/>
<evidence type="ECO:0008006" key="4">
    <source>
        <dbReference type="Google" id="ProtNLM"/>
    </source>
</evidence>
<dbReference type="RefSeq" id="WP_134756139.1">
    <property type="nucleotide sequence ID" value="NZ_MYFO02000022.1"/>
</dbReference>
<feature type="transmembrane region" description="Helical" evidence="1">
    <location>
        <begin position="64"/>
        <end position="95"/>
    </location>
</feature>
<dbReference type="InterPro" id="IPR002798">
    <property type="entry name" value="SpoIIM-like"/>
</dbReference>
<dbReference type="PANTHER" id="PTHR35337:SF1">
    <property type="entry name" value="SLR1478 PROTEIN"/>
    <property type="match status" value="1"/>
</dbReference>
<organism evidence="2 3">
    <name type="scientific">Paenibacillus athensensis</name>
    <dbReference type="NCBI Taxonomy" id="1967502"/>
    <lineage>
        <taxon>Bacteria</taxon>
        <taxon>Bacillati</taxon>
        <taxon>Bacillota</taxon>
        <taxon>Bacilli</taxon>
        <taxon>Bacillales</taxon>
        <taxon>Paenibacillaceae</taxon>
        <taxon>Paenibacillus</taxon>
    </lineage>
</organism>
<dbReference type="EMBL" id="MYFO01000034">
    <property type="protein sequence ID" value="TFE84522.1"/>
    <property type="molecule type" value="Genomic_DNA"/>
</dbReference>
<feature type="transmembrane region" description="Helical" evidence="1">
    <location>
        <begin position="115"/>
        <end position="142"/>
    </location>
</feature>
<feature type="transmembrane region" description="Helical" evidence="1">
    <location>
        <begin position="15"/>
        <end position="32"/>
    </location>
</feature>
<keyword evidence="1" id="KW-0472">Membrane</keyword>
<comment type="caution">
    <text evidence="2">The sequence shown here is derived from an EMBL/GenBank/DDBJ whole genome shotgun (WGS) entry which is preliminary data.</text>
</comment>
<dbReference type="Proteomes" id="UP000298246">
    <property type="component" value="Unassembled WGS sequence"/>
</dbReference>